<reference evidence="9" key="1">
    <citation type="journal article" date="2019" name="Int. J. Syst. Evol. Microbiol.">
        <title>The Global Catalogue of Microorganisms (GCM) 10K type strain sequencing project: providing services to taxonomists for standard genome sequencing and annotation.</title>
        <authorList>
            <consortium name="The Broad Institute Genomics Platform"/>
            <consortium name="The Broad Institute Genome Sequencing Center for Infectious Disease"/>
            <person name="Wu L."/>
            <person name="Ma J."/>
        </authorList>
    </citation>
    <scope>NUCLEOTIDE SEQUENCE [LARGE SCALE GENOMIC DNA]</scope>
    <source>
        <strain evidence="9">JCM 14902</strain>
    </source>
</reference>
<protein>
    <recommendedName>
        <fullName evidence="10">DNA-binding response regulator</fullName>
    </recommendedName>
</protein>
<proteinExistence type="predicted"/>
<keyword evidence="3" id="KW-0238">DNA-binding</keyword>
<dbReference type="EMBL" id="BAAAOH010000001">
    <property type="protein sequence ID" value="GAA1990406.1"/>
    <property type="molecule type" value="Genomic_DNA"/>
</dbReference>
<feature type="modified residue" description="4-aspartylphosphate" evidence="5">
    <location>
        <position position="63"/>
    </location>
</feature>
<evidence type="ECO:0000313" key="9">
    <source>
        <dbReference type="Proteomes" id="UP001500326"/>
    </source>
</evidence>
<name>A0ABP5E5N2_9MICO</name>
<dbReference type="PANTHER" id="PTHR43214">
    <property type="entry name" value="TWO-COMPONENT RESPONSE REGULATOR"/>
    <property type="match status" value="1"/>
</dbReference>
<dbReference type="Gene3D" id="3.40.50.2300">
    <property type="match status" value="1"/>
</dbReference>
<dbReference type="InterPro" id="IPR039420">
    <property type="entry name" value="WalR-like"/>
</dbReference>
<keyword evidence="4" id="KW-0804">Transcription</keyword>
<dbReference type="PANTHER" id="PTHR43214:SF24">
    <property type="entry name" value="TRANSCRIPTIONAL REGULATORY PROTEIN NARL-RELATED"/>
    <property type="match status" value="1"/>
</dbReference>
<dbReference type="InterPro" id="IPR001789">
    <property type="entry name" value="Sig_transdc_resp-reg_receiver"/>
</dbReference>
<evidence type="ECO:0000259" key="6">
    <source>
        <dbReference type="PROSITE" id="PS50043"/>
    </source>
</evidence>
<dbReference type="PRINTS" id="PR00038">
    <property type="entry name" value="HTHLUXR"/>
</dbReference>
<sequence>MGTPRDAGSAPLRVVLIEDSVLLREGLIRLFDEAGYLTAGAWGDADDIVARVSGAMADVAILDVRLPPTFRDEGIRAALQLREALPRTGILVLSQYVEGVYARELLASGEGGVGYLLKDRVTSLEEFTDAVRRIHERGTVLDPLVVRGLLAARPDPLAALTPRERDVLELMAEGRSNASIAGRLFVGVGAVEKNISSIFAKLGLEESGTEHRRVLAVLAWLQRDSSADAEGRSEARAYSARCANRNQRSFSSDSAIWIAMSWLDRSTSSSPSIAVFTSPITASMSAMTARIMSSHCVKPAGTAVVVFAATAETRASIGRPSATIRSAARSAPS</sequence>
<dbReference type="Proteomes" id="UP001500326">
    <property type="component" value="Unassembled WGS sequence"/>
</dbReference>
<dbReference type="InterPro" id="IPR000792">
    <property type="entry name" value="Tscrpt_reg_LuxR_C"/>
</dbReference>
<keyword evidence="2" id="KW-0805">Transcription regulation</keyword>
<comment type="caution">
    <text evidence="8">The sequence shown here is derived from an EMBL/GenBank/DDBJ whole genome shotgun (WGS) entry which is preliminary data.</text>
</comment>
<dbReference type="SMART" id="SM00448">
    <property type="entry name" value="REC"/>
    <property type="match status" value="1"/>
</dbReference>
<feature type="domain" description="HTH luxR-type" evidence="6">
    <location>
        <begin position="153"/>
        <end position="223"/>
    </location>
</feature>
<dbReference type="CDD" id="cd06170">
    <property type="entry name" value="LuxR_C_like"/>
    <property type="match status" value="1"/>
</dbReference>
<evidence type="ECO:0000256" key="5">
    <source>
        <dbReference type="PROSITE-ProRule" id="PRU00169"/>
    </source>
</evidence>
<evidence type="ECO:0000259" key="7">
    <source>
        <dbReference type="PROSITE" id="PS50110"/>
    </source>
</evidence>
<dbReference type="InterPro" id="IPR011006">
    <property type="entry name" value="CheY-like_superfamily"/>
</dbReference>
<dbReference type="SUPFAM" id="SSF52172">
    <property type="entry name" value="CheY-like"/>
    <property type="match status" value="1"/>
</dbReference>
<dbReference type="PROSITE" id="PS50110">
    <property type="entry name" value="RESPONSE_REGULATORY"/>
    <property type="match status" value="1"/>
</dbReference>
<dbReference type="PROSITE" id="PS50043">
    <property type="entry name" value="HTH_LUXR_2"/>
    <property type="match status" value="1"/>
</dbReference>
<gene>
    <name evidence="8" type="ORF">GCM10009777_27140</name>
</gene>
<evidence type="ECO:0000256" key="4">
    <source>
        <dbReference type="ARBA" id="ARBA00023163"/>
    </source>
</evidence>
<accession>A0ABP5E5N2</accession>
<dbReference type="Pfam" id="PF00196">
    <property type="entry name" value="GerE"/>
    <property type="match status" value="1"/>
</dbReference>
<keyword evidence="9" id="KW-1185">Reference proteome</keyword>
<evidence type="ECO:0000256" key="1">
    <source>
        <dbReference type="ARBA" id="ARBA00022553"/>
    </source>
</evidence>
<evidence type="ECO:0000256" key="3">
    <source>
        <dbReference type="ARBA" id="ARBA00023125"/>
    </source>
</evidence>
<evidence type="ECO:0000256" key="2">
    <source>
        <dbReference type="ARBA" id="ARBA00023015"/>
    </source>
</evidence>
<dbReference type="Pfam" id="PF00072">
    <property type="entry name" value="Response_reg"/>
    <property type="match status" value="1"/>
</dbReference>
<evidence type="ECO:0000313" key="8">
    <source>
        <dbReference type="EMBL" id="GAA1990406.1"/>
    </source>
</evidence>
<dbReference type="InterPro" id="IPR058245">
    <property type="entry name" value="NreC/VraR/RcsB-like_REC"/>
</dbReference>
<organism evidence="8 9">
    <name type="scientific">Microbacterium pumilum</name>
    <dbReference type="NCBI Taxonomy" id="344165"/>
    <lineage>
        <taxon>Bacteria</taxon>
        <taxon>Bacillati</taxon>
        <taxon>Actinomycetota</taxon>
        <taxon>Actinomycetes</taxon>
        <taxon>Micrococcales</taxon>
        <taxon>Microbacteriaceae</taxon>
        <taxon>Microbacterium</taxon>
    </lineage>
</organism>
<keyword evidence="1 5" id="KW-0597">Phosphoprotein</keyword>
<dbReference type="CDD" id="cd17535">
    <property type="entry name" value="REC_NarL-like"/>
    <property type="match status" value="1"/>
</dbReference>
<evidence type="ECO:0008006" key="10">
    <source>
        <dbReference type="Google" id="ProtNLM"/>
    </source>
</evidence>
<dbReference type="SMART" id="SM00421">
    <property type="entry name" value="HTH_LUXR"/>
    <property type="match status" value="1"/>
</dbReference>
<feature type="domain" description="Response regulatory" evidence="7">
    <location>
        <begin position="13"/>
        <end position="133"/>
    </location>
</feature>